<sequence>MVCKWHEDHPEKDWGTYKRDFLARFVMKDTALMIIRQVMNLTQAGTVKELTRAYKEPCLWAPSDMAFENPATHLMHYDTLKQHAMRHINLDQVSNLQSLYCEAEKAEQTSNASHKAQAGKGERPKDFHLSGHANCPPPGNSSNNNDVVFGSWGRHPGGHGGKSL</sequence>
<accession>A0ACC2UC02</accession>
<protein>
    <submittedName>
        <fullName evidence="1">Uncharacterized protein</fullName>
    </submittedName>
</protein>
<keyword evidence="2" id="KW-1185">Reference proteome</keyword>
<comment type="caution">
    <text evidence="1">The sequence shown here is derived from an EMBL/GenBank/DDBJ whole genome shotgun (WGS) entry which is preliminary data.</text>
</comment>
<reference evidence="1" key="1">
    <citation type="submission" date="2022-04" db="EMBL/GenBank/DDBJ databases">
        <title>Genome of the entomopathogenic fungus Entomophthora muscae.</title>
        <authorList>
            <person name="Elya C."/>
            <person name="Lovett B.R."/>
            <person name="Lee E."/>
            <person name="Macias A.M."/>
            <person name="Hajek A.E."/>
            <person name="De Bivort B.L."/>
            <person name="Kasson M.T."/>
            <person name="De Fine Licht H.H."/>
            <person name="Stajich J.E."/>
        </authorList>
    </citation>
    <scope>NUCLEOTIDE SEQUENCE</scope>
    <source>
        <strain evidence="1">Berkeley</strain>
    </source>
</reference>
<proteinExistence type="predicted"/>
<evidence type="ECO:0000313" key="2">
    <source>
        <dbReference type="Proteomes" id="UP001165960"/>
    </source>
</evidence>
<evidence type="ECO:0000313" key="1">
    <source>
        <dbReference type="EMBL" id="KAJ9084181.1"/>
    </source>
</evidence>
<organism evidence="1 2">
    <name type="scientific">Entomophthora muscae</name>
    <dbReference type="NCBI Taxonomy" id="34485"/>
    <lineage>
        <taxon>Eukaryota</taxon>
        <taxon>Fungi</taxon>
        <taxon>Fungi incertae sedis</taxon>
        <taxon>Zoopagomycota</taxon>
        <taxon>Entomophthoromycotina</taxon>
        <taxon>Entomophthoromycetes</taxon>
        <taxon>Entomophthorales</taxon>
        <taxon>Entomophthoraceae</taxon>
        <taxon>Entomophthora</taxon>
    </lineage>
</organism>
<dbReference type="Proteomes" id="UP001165960">
    <property type="component" value="Unassembled WGS sequence"/>
</dbReference>
<dbReference type="EMBL" id="QTSX02000873">
    <property type="protein sequence ID" value="KAJ9084181.1"/>
    <property type="molecule type" value="Genomic_DNA"/>
</dbReference>
<gene>
    <name evidence="1" type="ORF">DSO57_1027120</name>
</gene>
<name>A0ACC2UC02_9FUNG</name>